<gene>
    <name evidence="5" type="primary">rplX</name>
    <name evidence="7" type="ORF">UT63_C0013G0010</name>
</gene>
<feature type="domain" description="KOW" evidence="6">
    <location>
        <begin position="2"/>
        <end position="29"/>
    </location>
</feature>
<protein>
    <recommendedName>
        <fullName evidence="4 5">Large ribosomal subunit protein uL24</fullName>
    </recommendedName>
</protein>
<organism evidence="7 8">
    <name type="scientific">Candidatus Gottesmanbacteria bacterium GW2011_GWC2_39_8</name>
    <dbReference type="NCBI Taxonomy" id="1618450"/>
    <lineage>
        <taxon>Bacteria</taxon>
        <taxon>Candidatus Gottesmaniibacteriota</taxon>
    </lineage>
</organism>
<dbReference type="GO" id="GO:0006412">
    <property type="term" value="P:translation"/>
    <property type="evidence" value="ECO:0007669"/>
    <property type="project" value="UniProtKB-UniRule"/>
</dbReference>
<evidence type="ECO:0000259" key="6">
    <source>
        <dbReference type="SMART" id="SM00739"/>
    </source>
</evidence>
<dbReference type="SUPFAM" id="SSF50104">
    <property type="entry name" value="Translation proteins SH3-like domain"/>
    <property type="match status" value="1"/>
</dbReference>
<dbReference type="HAMAP" id="MF_01326_B">
    <property type="entry name" value="Ribosomal_uL24_B"/>
    <property type="match status" value="1"/>
</dbReference>
<dbReference type="InterPro" id="IPR014722">
    <property type="entry name" value="Rib_uL2_dom2"/>
</dbReference>
<evidence type="ECO:0000313" key="8">
    <source>
        <dbReference type="Proteomes" id="UP000034539"/>
    </source>
</evidence>
<dbReference type="NCBIfam" id="TIGR01079">
    <property type="entry name" value="rplX_bact"/>
    <property type="match status" value="1"/>
</dbReference>
<dbReference type="SMART" id="SM00739">
    <property type="entry name" value="KOW"/>
    <property type="match status" value="1"/>
</dbReference>
<dbReference type="EMBL" id="LBXN01000013">
    <property type="protein sequence ID" value="KKR33650.1"/>
    <property type="molecule type" value="Genomic_DNA"/>
</dbReference>
<dbReference type="Pfam" id="PF00467">
    <property type="entry name" value="KOW"/>
    <property type="match status" value="1"/>
</dbReference>
<comment type="subunit">
    <text evidence="5">Part of the 50S ribosomal subunit.</text>
</comment>
<evidence type="ECO:0000256" key="3">
    <source>
        <dbReference type="ARBA" id="ARBA00023274"/>
    </source>
</evidence>
<evidence type="ECO:0000313" key="7">
    <source>
        <dbReference type="EMBL" id="KKR33650.1"/>
    </source>
</evidence>
<dbReference type="PANTHER" id="PTHR12903">
    <property type="entry name" value="MITOCHONDRIAL RIBOSOMAL PROTEIN L24"/>
    <property type="match status" value="1"/>
</dbReference>
<keyword evidence="3 5" id="KW-0687">Ribonucleoprotein</keyword>
<dbReference type="GO" id="GO:1990904">
    <property type="term" value="C:ribonucleoprotein complex"/>
    <property type="evidence" value="ECO:0007669"/>
    <property type="project" value="UniProtKB-KW"/>
</dbReference>
<evidence type="ECO:0000256" key="1">
    <source>
        <dbReference type="ARBA" id="ARBA00010618"/>
    </source>
</evidence>
<dbReference type="AlphaFoldDB" id="A0A0G0SG28"/>
<comment type="function">
    <text evidence="5">One of the proteins that surrounds the polypeptide exit tunnel on the outside of the subunit.</text>
</comment>
<dbReference type="Gene3D" id="2.30.30.30">
    <property type="match status" value="1"/>
</dbReference>
<dbReference type="GO" id="GO:0019843">
    <property type="term" value="F:rRNA binding"/>
    <property type="evidence" value="ECO:0007669"/>
    <property type="project" value="UniProtKB-UniRule"/>
</dbReference>
<comment type="similarity">
    <text evidence="1 5">Belongs to the universal ribosomal protein uL24 family.</text>
</comment>
<dbReference type="CDD" id="cd06089">
    <property type="entry name" value="KOW_RPL26"/>
    <property type="match status" value="1"/>
</dbReference>
<comment type="caution">
    <text evidence="7">The sequence shown here is derived from an EMBL/GenBank/DDBJ whole genome shotgun (WGS) entry which is preliminary data.</text>
</comment>
<sequence>MKFKKGDEILVTGGKDKGKKGKIEKVVVKKDGVIIAGINVSKRHYKPRGEGQKGGIIDIAKPLSFGKIALLCPKCGKQTKIGYDLTGTEKNRICRKCKQVI</sequence>
<dbReference type="Proteomes" id="UP000034539">
    <property type="component" value="Unassembled WGS sequence"/>
</dbReference>
<dbReference type="GO" id="GO:0003735">
    <property type="term" value="F:structural constituent of ribosome"/>
    <property type="evidence" value="ECO:0007669"/>
    <property type="project" value="InterPro"/>
</dbReference>
<dbReference type="InterPro" id="IPR041988">
    <property type="entry name" value="Ribosomal_uL24_KOW"/>
</dbReference>
<dbReference type="InterPro" id="IPR057264">
    <property type="entry name" value="Ribosomal_uL24_C"/>
</dbReference>
<dbReference type="InterPro" id="IPR005824">
    <property type="entry name" value="KOW"/>
</dbReference>
<accession>A0A0G0SG28</accession>
<dbReference type="InterPro" id="IPR008991">
    <property type="entry name" value="Translation_prot_SH3-like_sf"/>
</dbReference>
<evidence type="ECO:0000256" key="4">
    <source>
        <dbReference type="ARBA" id="ARBA00035206"/>
    </source>
</evidence>
<dbReference type="GO" id="GO:0005840">
    <property type="term" value="C:ribosome"/>
    <property type="evidence" value="ECO:0007669"/>
    <property type="project" value="UniProtKB-KW"/>
</dbReference>
<dbReference type="Pfam" id="PF17136">
    <property type="entry name" value="ribosomal_L24"/>
    <property type="match status" value="1"/>
</dbReference>
<comment type="function">
    <text evidence="5">One of two assembly initiator proteins, it binds directly to the 5'-end of the 23S rRNA, where it nucleates assembly of the 50S subunit.</text>
</comment>
<keyword evidence="2 5" id="KW-0689">Ribosomal protein</keyword>
<evidence type="ECO:0000256" key="5">
    <source>
        <dbReference type="HAMAP-Rule" id="MF_01326"/>
    </source>
</evidence>
<name>A0A0G0SG28_9BACT</name>
<keyword evidence="5" id="KW-0699">rRNA-binding</keyword>
<proteinExistence type="inferred from homology"/>
<evidence type="ECO:0000256" key="2">
    <source>
        <dbReference type="ARBA" id="ARBA00022980"/>
    </source>
</evidence>
<reference evidence="7 8" key="1">
    <citation type="journal article" date="2015" name="Nature">
        <title>rRNA introns, odd ribosomes, and small enigmatic genomes across a large radiation of phyla.</title>
        <authorList>
            <person name="Brown C.T."/>
            <person name="Hug L.A."/>
            <person name="Thomas B.C."/>
            <person name="Sharon I."/>
            <person name="Castelle C.J."/>
            <person name="Singh A."/>
            <person name="Wilkins M.J."/>
            <person name="Williams K.H."/>
            <person name="Banfield J.F."/>
        </authorList>
    </citation>
    <scope>NUCLEOTIDE SEQUENCE [LARGE SCALE GENOMIC DNA]</scope>
</reference>
<dbReference type="InterPro" id="IPR003256">
    <property type="entry name" value="Ribosomal_uL24"/>
</dbReference>
<keyword evidence="5" id="KW-0694">RNA-binding</keyword>